<organism evidence="2 3">
    <name type="scientific">Microbacterium esteraromaticum</name>
    <dbReference type="NCBI Taxonomy" id="57043"/>
    <lineage>
        <taxon>Bacteria</taxon>
        <taxon>Bacillati</taxon>
        <taxon>Actinomycetota</taxon>
        <taxon>Actinomycetes</taxon>
        <taxon>Micrococcales</taxon>
        <taxon>Microbacteriaceae</taxon>
        <taxon>Microbacterium</taxon>
    </lineage>
</organism>
<evidence type="ECO:0000313" key="2">
    <source>
        <dbReference type="EMBL" id="MBN8205781.1"/>
    </source>
</evidence>
<evidence type="ECO:0000256" key="1">
    <source>
        <dbReference type="SAM" id="SignalP"/>
    </source>
</evidence>
<dbReference type="NCBIfam" id="NF038094">
    <property type="entry name" value="CueP_fam"/>
    <property type="match status" value="1"/>
</dbReference>
<dbReference type="PROSITE" id="PS51257">
    <property type="entry name" value="PROKAR_LIPOPROTEIN"/>
    <property type="match status" value="1"/>
</dbReference>
<dbReference type="Gene3D" id="2.60.40.3700">
    <property type="match status" value="1"/>
</dbReference>
<dbReference type="Pfam" id="PF21172">
    <property type="entry name" value="CueP"/>
    <property type="match status" value="1"/>
</dbReference>
<dbReference type="EMBL" id="JAEMWU010000001">
    <property type="protein sequence ID" value="MBN8205781.1"/>
    <property type="molecule type" value="Genomic_DNA"/>
</dbReference>
<comment type="caution">
    <text evidence="2">The sequence shown here is derived from an EMBL/GenBank/DDBJ whole genome shotgun (WGS) entry which is preliminary data.</text>
</comment>
<dbReference type="RefSeq" id="WP_206823534.1">
    <property type="nucleotide sequence ID" value="NZ_JAEMWU010000001.1"/>
</dbReference>
<protein>
    <submittedName>
        <fullName evidence="2">CueP family metal-binding protein</fullName>
    </submittedName>
</protein>
<gene>
    <name evidence="2" type="ORF">JF543_07375</name>
</gene>
<feature type="chain" id="PRO_5036837882" evidence="1">
    <location>
        <begin position="26"/>
        <end position="195"/>
    </location>
</feature>
<dbReference type="InterPro" id="IPR047808">
    <property type="entry name" value="CueP-like"/>
</dbReference>
<feature type="signal peptide" evidence="1">
    <location>
        <begin position="1"/>
        <end position="25"/>
    </location>
</feature>
<sequence>MRTRLTALAAGVFALTLLITGCSPAAEPAGSVASQSDVLSAYGLDGLDAKQVIEKLDTTALTDRPQTLQASIRPDELVLVDESGQDVLLPMPDDEVYIAFAPFATQTHDCTFHAPNSCVGEMQQTDIQITITDADTGEVYVDEQAETYDNGFIGYWLPRDVDATVAVTTEGKAGSVEITTRGAEAPTCITTLQVS</sequence>
<reference evidence="2" key="1">
    <citation type="submission" date="2020-12" db="EMBL/GenBank/DDBJ databases">
        <title>PHA producing bacteria isolated from mangrove.</title>
        <authorList>
            <person name="Zheng W."/>
            <person name="Yu S."/>
            <person name="Huang Y."/>
        </authorList>
    </citation>
    <scope>NUCLEOTIDE SEQUENCE</scope>
    <source>
        <strain evidence="2">GN8-5</strain>
    </source>
</reference>
<dbReference type="AlphaFoldDB" id="A0A939DV29"/>
<dbReference type="Proteomes" id="UP000664385">
    <property type="component" value="Unassembled WGS sequence"/>
</dbReference>
<name>A0A939DV29_9MICO</name>
<keyword evidence="1" id="KW-0732">Signal</keyword>
<evidence type="ECO:0000313" key="3">
    <source>
        <dbReference type="Proteomes" id="UP000664385"/>
    </source>
</evidence>
<accession>A0A939DV29</accession>
<proteinExistence type="predicted"/>